<keyword evidence="3" id="KW-1185">Reference proteome</keyword>
<accession>A0A1Q8SW81</accession>
<dbReference type="AlphaFoldDB" id="A0A1Q8SW81"/>
<dbReference type="OrthoDB" id="271996at2"/>
<dbReference type="RefSeq" id="WP_075568450.1">
    <property type="nucleotide sequence ID" value="NZ_MSDO01000002.1"/>
</dbReference>
<keyword evidence="2" id="KW-0489">Methyltransferase</keyword>
<reference evidence="2 3" key="1">
    <citation type="submission" date="2016-12" db="EMBL/GenBank/DDBJ databases">
        <title>Draft genome sequences of strains Salinicola socius SMB35, Salinicola sp. MH3R3-1 and Chromohalobacter sp. SMB17 from the Verkhnekamsk potash mining region of Russia.</title>
        <authorList>
            <person name="Mavrodi D.V."/>
            <person name="Olsson B.E."/>
            <person name="Korsakova E.S."/>
            <person name="Pyankova A."/>
            <person name="Mavrodi O.V."/>
            <person name="Plotnikova E.G."/>
        </authorList>
    </citation>
    <scope>NUCLEOTIDE SEQUENCE [LARGE SCALE GENOMIC DNA]</scope>
    <source>
        <strain evidence="2 3">SMB35</strain>
    </source>
</reference>
<name>A0A1Q8SW81_9GAMM</name>
<dbReference type="Proteomes" id="UP000186878">
    <property type="component" value="Unassembled WGS sequence"/>
</dbReference>
<dbReference type="SUPFAM" id="SSF53335">
    <property type="entry name" value="S-adenosyl-L-methionine-dependent methyltransferases"/>
    <property type="match status" value="1"/>
</dbReference>
<evidence type="ECO:0000313" key="3">
    <source>
        <dbReference type="Proteomes" id="UP000186878"/>
    </source>
</evidence>
<dbReference type="CDD" id="cd02440">
    <property type="entry name" value="AdoMet_MTases"/>
    <property type="match status" value="1"/>
</dbReference>
<dbReference type="InterPro" id="IPR029063">
    <property type="entry name" value="SAM-dependent_MTases_sf"/>
</dbReference>
<dbReference type="Pfam" id="PF08241">
    <property type="entry name" value="Methyltransf_11"/>
    <property type="match status" value="1"/>
</dbReference>
<dbReference type="STRING" id="404433.BTW07_01795"/>
<feature type="domain" description="Methyltransferase type 11" evidence="1">
    <location>
        <begin position="55"/>
        <end position="144"/>
    </location>
</feature>
<organism evidence="2 3">
    <name type="scientific">Salinicola socius</name>
    <dbReference type="NCBI Taxonomy" id="404433"/>
    <lineage>
        <taxon>Bacteria</taxon>
        <taxon>Pseudomonadati</taxon>
        <taxon>Pseudomonadota</taxon>
        <taxon>Gammaproteobacteria</taxon>
        <taxon>Oceanospirillales</taxon>
        <taxon>Halomonadaceae</taxon>
        <taxon>Salinicola</taxon>
    </lineage>
</organism>
<dbReference type="InterPro" id="IPR013216">
    <property type="entry name" value="Methyltransf_11"/>
</dbReference>
<dbReference type="Gene3D" id="3.40.50.150">
    <property type="entry name" value="Vaccinia Virus protein VP39"/>
    <property type="match status" value="1"/>
</dbReference>
<comment type="caution">
    <text evidence="2">The sequence shown here is derived from an EMBL/GenBank/DDBJ whole genome shotgun (WGS) entry which is preliminary data.</text>
</comment>
<keyword evidence="2" id="KW-0808">Transferase</keyword>
<sequence>MPAKADLYRTAARVLGTIDKRGWVLRYRYGDRRLLEDVVLPTLDRDPAVENLLLVGCAWYTRHYPQLLPRKRVTTMEIDPAKAAFGGDPHIVADMTDIAEHLAPESLDAVICNGVLGWGLDEPDAVESAFAGAAACLRPGGLFLLGWNDIPPRNGCPPDTIAALDGLEIADIPGLETHSLIALERNQHCYQAYRKPQAV</sequence>
<dbReference type="GO" id="GO:0008757">
    <property type="term" value="F:S-adenosylmethionine-dependent methyltransferase activity"/>
    <property type="evidence" value="ECO:0007669"/>
    <property type="project" value="InterPro"/>
</dbReference>
<protein>
    <submittedName>
        <fullName evidence="2">Methyltransferase type 11</fullName>
    </submittedName>
</protein>
<proteinExistence type="predicted"/>
<dbReference type="EMBL" id="MSDO01000002">
    <property type="protein sequence ID" value="OLO05705.1"/>
    <property type="molecule type" value="Genomic_DNA"/>
</dbReference>
<dbReference type="GO" id="GO:0032259">
    <property type="term" value="P:methylation"/>
    <property type="evidence" value="ECO:0007669"/>
    <property type="project" value="UniProtKB-KW"/>
</dbReference>
<evidence type="ECO:0000259" key="1">
    <source>
        <dbReference type="Pfam" id="PF08241"/>
    </source>
</evidence>
<evidence type="ECO:0000313" key="2">
    <source>
        <dbReference type="EMBL" id="OLO05705.1"/>
    </source>
</evidence>
<gene>
    <name evidence="2" type="ORF">BTW07_01795</name>
</gene>